<dbReference type="InterPro" id="IPR005119">
    <property type="entry name" value="LysR_subst-bd"/>
</dbReference>
<reference evidence="9 10" key="1">
    <citation type="journal article" date="2019" name="Emerg. Microbes Infect.">
        <title>Comprehensive subspecies identification of 175 nontuberculous mycobacteria species based on 7547 genomic profiles.</title>
        <authorList>
            <person name="Matsumoto Y."/>
            <person name="Kinjo T."/>
            <person name="Motooka D."/>
            <person name="Nabeya D."/>
            <person name="Jung N."/>
            <person name="Uechi K."/>
            <person name="Horii T."/>
            <person name="Iida T."/>
            <person name="Fujita J."/>
            <person name="Nakamura S."/>
        </authorList>
    </citation>
    <scope>NUCLEOTIDE SEQUENCE [LARGE SCALE GENOMIC DNA]</scope>
    <source>
        <strain evidence="9 10">JCM 13574</strain>
    </source>
</reference>
<evidence type="ECO:0000313" key="10">
    <source>
        <dbReference type="Proteomes" id="UP000466517"/>
    </source>
</evidence>
<evidence type="ECO:0000256" key="6">
    <source>
        <dbReference type="ARBA" id="ARBA00040885"/>
    </source>
</evidence>
<dbReference type="Pfam" id="PF00126">
    <property type="entry name" value="HTH_1"/>
    <property type="match status" value="1"/>
</dbReference>
<keyword evidence="5" id="KW-0804">Transcription</keyword>
<accession>A0A7I7XDY8</accession>
<evidence type="ECO:0000256" key="5">
    <source>
        <dbReference type="ARBA" id="ARBA00023163"/>
    </source>
</evidence>
<keyword evidence="4" id="KW-0010">Activator</keyword>
<dbReference type="Proteomes" id="UP000466517">
    <property type="component" value="Chromosome"/>
</dbReference>
<dbReference type="PRINTS" id="PR00039">
    <property type="entry name" value="HTHLYSR"/>
</dbReference>
<evidence type="ECO:0000256" key="7">
    <source>
        <dbReference type="ARBA" id="ARBA00056658"/>
    </source>
</evidence>
<dbReference type="Pfam" id="PF03466">
    <property type="entry name" value="LysR_substrate"/>
    <property type="match status" value="1"/>
</dbReference>
<comment type="similarity">
    <text evidence="1">Belongs to the LysR transcriptional regulatory family.</text>
</comment>
<gene>
    <name evidence="9" type="ORF">MMAD_18850</name>
</gene>
<protein>
    <recommendedName>
        <fullName evidence="6">Probable hydrogen peroxide-inducible genes activator</fullName>
    </recommendedName>
</protein>
<organism evidence="9 10">
    <name type="scientific">Mycolicibacterium madagascariense</name>
    <dbReference type="NCBI Taxonomy" id="212765"/>
    <lineage>
        <taxon>Bacteria</taxon>
        <taxon>Bacillati</taxon>
        <taxon>Actinomycetota</taxon>
        <taxon>Actinomycetes</taxon>
        <taxon>Mycobacteriales</taxon>
        <taxon>Mycobacteriaceae</taxon>
        <taxon>Mycolicibacterium</taxon>
    </lineage>
</organism>
<dbReference type="SUPFAM" id="SSF46785">
    <property type="entry name" value="Winged helix' DNA-binding domain"/>
    <property type="match status" value="1"/>
</dbReference>
<dbReference type="PANTHER" id="PTHR30346:SF0">
    <property type="entry name" value="HCA OPERON TRANSCRIPTIONAL ACTIVATOR HCAR"/>
    <property type="match status" value="1"/>
</dbReference>
<evidence type="ECO:0000256" key="2">
    <source>
        <dbReference type="ARBA" id="ARBA00023015"/>
    </source>
</evidence>
<evidence type="ECO:0000256" key="3">
    <source>
        <dbReference type="ARBA" id="ARBA00023125"/>
    </source>
</evidence>
<dbReference type="PANTHER" id="PTHR30346">
    <property type="entry name" value="TRANSCRIPTIONAL DUAL REGULATOR HCAR-RELATED"/>
    <property type="match status" value="1"/>
</dbReference>
<name>A0A7I7XDY8_9MYCO</name>
<evidence type="ECO:0000259" key="8">
    <source>
        <dbReference type="PROSITE" id="PS50931"/>
    </source>
</evidence>
<keyword evidence="10" id="KW-1185">Reference proteome</keyword>
<evidence type="ECO:0000313" key="9">
    <source>
        <dbReference type="EMBL" id="BBZ27590.1"/>
    </source>
</evidence>
<sequence length="286" mass="31711">MDLRLLRYFVAVAEERHVGRAASRLHMTQPPLSRAIRQLEEHLGVVLMERTLRGITLTAAGTTLYDGARAVLEQVDRLEHQVLAAAGARHLVVGTLADAAERLGRVLVDEFRRRHPEIGISIHEVDLGDPSAGLRSHLVDVAVTRTPFADNGISTHRLRTEAVGMVVRDDDPLAGRESVRVAELADRTWVRLPTGTDDLWCRYWTVAPDATAGPVMRTIQECLQSVMWNGTYALAPLDQQLPEGLTLLPVDDRPPSHLVVAWRTPMHDPAIQAFIDVASDVFSDER</sequence>
<keyword evidence="3" id="KW-0238">DNA-binding</keyword>
<evidence type="ECO:0000256" key="1">
    <source>
        <dbReference type="ARBA" id="ARBA00009437"/>
    </source>
</evidence>
<dbReference type="SUPFAM" id="SSF53850">
    <property type="entry name" value="Periplasmic binding protein-like II"/>
    <property type="match status" value="1"/>
</dbReference>
<dbReference type="GO" id="GO:0032993">
    <property type="term" value="C:protein-DNA complex"/>
    <property type="evidence" value="ECO:0007669"/>
    <property type="project" value="TreeGrafter"/>
</dbReference>
<dbReference type="RefSeq" id="WP_163735654.1">
    <property type="nucleotide sequence ID" value="NZ_AP022610.1"/>
</dbReference>
<feature type="domain" description="HTH lysR-type" evidence="8">
    <location>
        <begin position="1"/>
        <end position="58"/>
    </location>
</feature>
<dbReference type="GO" id="GO:0003700">
    <property type="term" value="F:DNA-binding transcription factor activity"/>
    <property type="evidence" value="ECO:0007669"/>
    <property type="project" value="InterPro"/>
</dbReference>
<dbReference type="PROSITE" id="PS50931">
    <property type="entry name" value="HTH_LYSR"/>
    <property type="match status" value="1"/>
</dbReference>
<dbReference type="InterPro" id="IPR036388">
    <property type="entry name" value="WH-like_DNA-bd_sf"/>
</dbReference>
<proteinExistence type="inferred from homology"/>
<dbReference type="InterPro" id="IPR036390">
    <property type="entry name" value="WH_DNA-bd_sf"/>
</dbReference>
<dbReference type="Gene3D" id="3.40.190.10">
    <property type="entry name" value="Periplasmic binding protein-like II"/>
    <property type="match status" value="2"/>
</dbReference>
<dbReference type="KEGG" id="mmag:MMAD_18850"/>
<evidence type="ECO:0000256" key="4">
    <source>
        <dbReference type="ARBA" id="ARBA00023159"/>
    </source>
</evidence>
<dbReference type="FunFam" id="1.10.10.10:FF:000001">
    <property type="entry name" value="LysR family transcriptional regulator"/>
    <property type="match status" value="1"/>
</dbReference>
<dbReference type="AlphaFoldDB" id="A0A7I7XDY8"/>
<dbReference type="Gene3D" id="1.10.10.10">
    <property type="entry name" value="Winged helix-like DNA-binding domain superfamily/Winged helix DNA-binding domain"/>
    <property type="match status" value="1"/>
</dbReference>
<comment type="function">
    <text evidence="7">Required for the induction the katG gene for catalase. Involved in the response to hydrogen peroxide.</text>
</comment>
<dbReference type="EMBL" id="AP022610">
    <property type="protein sequence ID" value="BBZ27590.1"/>
    <property type="molecule type" value="Genomic_DNA"/>
</dbReference>
<dbReference type="GO" id="GO:0003677">
    <property type="term" value="F:DNA binding"/>
    <property type="evidence" value="ECO:0007669"/>
    <property type="project" value="UniProtKB-KW"/>
</dbReference>
<dbReference type="InterPro" id="IPR000847">
    <property type="entry name" value="LysR_HTH_N"/>
</dbReference>
<keyword evidence="2" id="KW-0805">Transcription regulation</keyword>